<dbReference type="GO" id="GO:0015074">
    <property type="term" value="P:DNA integration"/>
    <property type="evidence" value="ECO:0007669"/>
    <property type="project" value="InterPro"/>
</dbReference>
<dbReference type="InterPro" id="IPR053392">
    <property type="entry name" value="Transposase_IS30-like"/>
</dbReference>
<dbReference type="GO" id="GO:0006310">
    <property type="term" value="P:DNA recombination"/>
    <property type="evidence" value="ECO:0007669"/>
    <property type="project" value="UniProtKB-KW"/>
</dbReference>
<dbReference type="SUPFAM" id="SSF53098">
    <property type="entry name" value="Ribonuclease H-like"/>
    <property type="match status" value="1"/>
</dbReference>
<organism evidence="3 4">
    <name type="scientific">Anaerorhabdus furcosa</name>
    <dbReference type="NCBI Taxonomy" id="118967"/>
    <lineage>
        <taxon>Bacteria</taxon>
        <taxon>Bacillati</taxon>
        <taxon>Bacillota</taxon>
        <taxon>Erysipelotrichia</taxon>
        <taxon>Erysipelotrichales</taxon>
        <taxon>Erysipelotrichaceae</taxon>
        <taxon>Anaerorhabdus</taxon>
    </lineage>
</organism>
<reference evidence="4" key="1">
    <citation type="submission" date="2017-02" db="EMBL/GenBank/DDBJ databases">
        <authorList>
            <person name="Varghese N."/>
            <person name="Submissions S."/>
        </authorList>
    </citation>
    <scope>NUCLEOTIDE SEQUENCE [LARGE SCALE GENOMIC DNA]</scope>
    <source>
        <strain evidence="4">ATCC 25662</strain>
    </source>
</reference>
<dbReference type="GO" id="GO:0005829">
    <property type="term" value="C:cytosol"/>
    <property type="evidence" value="ECO:0007669"/>
    <property type="project" value="TreeGrafter"/>
</dbReference>
<dbReference type="OrthoDB" id="9803231at2"/>
<evidence type="ECO:0000259" key="2">
    <source>
        <dbReference type="PROSITE" id="PS50994"/>
    </source>
</evidence>
<dbReference type="InterPro" id="IPR036397">
    <property type="entry name" value="RNaseH_sf"/>
</dbReference>
<dbReference type="PANTHER" id="PTHR10948:SF23">
    <property type="entry name" value="TRANSPOSASE INSI FOR INSERTION SEQUENCE ELEMENT IS30A-RELATED"/>
    <property type="match status" value="1"/>
</dbReference>
<protein>
    <submittedName>
        <fullName evidence="3">Transposase and inactivated derivatives, IS30 family</fullName>
    </submittedName>
</protein>
<dbReference type="AlphaFoldDB" id="A0A1T4KMC1"/>
<dbReference type="Gene3D" id="3.30.420.10">
    <property type="entry name" value="Ribonuclease H-like superfamily/Ribonuclease H"/>
    <property type="match status" value="1"/>
</dbReference>
<dbReference type="PROSITE" id="PS50994">
    <property type="entry name" value="INTEGRASE"/>
    <property type="match status" value="1"/>
</dbReference>
<feature type="domain" description="Integrase catalytic" evidence="2">
    <location>
        <begin position="208"/>
        <end position="373"/>
    </location>
</feature>
<evidence type="ECO:0000313" key="4">
    <source>
        <dbReference type="Proteomes" id="UP000243297"/>
    </source>
</evidence>
<dbReference type="RefSeq" id="WP_078711039.1">
    <property type="nucleotide sequence ID" value="NZ_FUWY01000001.1"/>
</dbReference>
<evidence type="ECO:0000256" key="1">
    <source>
        <dbReference type="ARBA" id="ARBA00023172"/>
    </source>
</evidence>
<dbReference type="GO" id="GO:0004803">
    <property type="term" value="F:transposase activity"/>
    <property type="evidence" value="ECO:0007669"/>
    <property type="project" value="TreeGrafter"/>
</dbReference>
<name>A0A1T4KMC1_9FIRM</name>
<keyword evidence="4" id="KW-1185">Reference proteome</keyword>
<sequence length="399" mass="45944">MSKSSKHLSLNDRISILQFVTENKSMRKIGRTLGYSASTISRELSHHRYLSEAKSFNRKRDSNSCHSSRLASAPWVCHGCNRYGHCQKDKYLYTPKFADQDYRSTLIVSRHKVGCGSDAFDYLNDLLLPLIKDKGQSFNHVFASISNQLGISKSTLYRYIDKGYLNDIKNIDLPRRVRYKPHRSSKSTVTKDTTIRIHRTYLDFLTFIKNNKCKYICEIDSVIGSKGEDEKVLLTLLFRNSNFMLAFLRNHNDAQSVVDIFDRLESLLGFAKFASLFHVVLGDNGSEFAYVDALEANHRKLQRCNFFYCDARASQQKGKLEKNHEFIRYYLPQGTSFNHLSQCDVDIMMNHINSTKRSSLNDKSPFECLTKSQITAIKKLGYTEIAPQQVISNPSLFRK</sequence>
<keyword evidence="1" id="KW-0233">DNA recombination</keyword>
<dbReference type="InterPro" id="IPR025246">
    <property type="entry name" value="IS30-like_HTH"/>
</dbReference>
<dbReference type="InterPro" id="IPR001584">
    <property type="entry name" value="Integrase_cat-core"/>
</dbReference>
<dbReference type="Pfam" id="PF13936">
    <property type="entry name" value="HTH_38"/>
    <property type="match status" value="1"/>
</dbReference>
<gene>
    <name evidence="3" type="ORF">SAMN02745191_0611</name>
</gene>
<dbReference type="GO" id="GO:0003676">
    <property type="term" value="F:nucleic acid binding"/>
    <property type="evidence" value="ECO:0007669"/>
    <property type="project" value="InterPro"/>
</dbReference>
<dbReference type="STRING" id="118967.SAMN02745191_0611"/>
<dbReference type="GO" id="GO:0032196">
    <property type="term" value="P:transposition"/>
    <property type="evidence" value="ECO:0007669"/>
    <property type="project" value="TreeGrafter"/>
</dbReference>
<proteinExistence type="predicted"/>
<dbReference type="EMBL" id="FUWY01000001">
    <property type="protein sequence ID" value="SJZ43540.1"/>
    <property type="molecule type" value="Genomic_DNA"/>
</dbReference>
<dbReference type="Proteomes" id="UP000243297">
    <property type="component" value="Unassembled WGS sequence"/>
</dbReference>
<evidence type="ECO:0000313" key="3">
    <source>
        <dbReference type="EMBL" id="SJZ43540.1"/>
    </source>
</evidence>
<dbReference type="InterPro" id="IPR012337">
    <property type="entry name" value="RNaseH-like_sf"/>
</dbReference>
<accession>A0A1T4KMC1</accession>
<dbReference type="InterPro" id="IPR051917">
    <property type="entry name" value="Transposase-Integrase"/>
</dbReference>
<dbReference type="PANTHER" id="PTHR10948">
    <property type="entry name" value="TRANSPOSASE"/>
    <property type="match status" value="1"/>
</dbReference>
<dbReference type="NCBIfam" id="NF033563">
    <property type="entry name" value="transpos_IS30"/>
    <property type="match status" value="1"/>
</dbReference>